<organism evidence="1">
    <name type="scientific">Solanum chacoense</name>
    <name type="common">Chaco potato</name>
    <dbReference type="NCBI Taxonomy" id="4108"/>
    <lineage>
        <taxon>Eukaryota</taxon>
        <taxon>Viridiplantae</taxon>
        <taxon>Streptophyta</taxon>
        <taxon>Embryophyta</taxon>
        <taxon>Tracheophyta</taxon>
        <taxon>Spermatophyta</taxon>
        <taxon>Magnoliopsida</taxon>
        <taxon>eudicotyledons</taxon>
        <taxon>Gunneridae</taxon>
        <taxon>Pentapetalae</taxon>
        <taxon>asterids</taxon>
        <taxon>lamiids</taxon>
        <taxon>Solanales</taxon>
        <taxon>Solanaceae</taxon>
        <taxon>Solanoideae</taxon>
        <taxon>Solaneae</taxon>
        <taxon>Solanum</taxon>
    </lineage>
</organism>
<dbReference type="AlphaFoldDB" id="A0A0V0H885"/>
<reference evidence="1" key="1">
    <citation type="submission" date="2015-12" db="EMBL/GenBank/DDBJ databases">
        <title>Gene expression during late stages of embryo sac development: a critical building block for successful pollen-pistil interactions.</title>
        <authorList>
            <person name="Liu Y."/>
            <person name="Joly V."/>
            <person name="Sabar M."/>
            <person name="Matton D.P."/>
        </authorList>
    </citation>
    <scope>NUCLEOTIDE SEQUENCE</scope>
</reference>
<proteinExistence type="predicted"/>
<accession>A0A0V0H885</accession>
<evidence type="ECO:0000313" key="1">
    <source>
        <dbReference type="EMBL" id="JAP16597.1"/>
    </source>
</evidence>
<protein>
    <submittedName>
        <fullName evidence="1">Putative ovule protein</fullName>
    </submittedName>
</protein>
<dbReference type="EMBL" id="GEDG01023625">
    <property type="protein sequence ID" value="JAP16597.1"/>
    <property type="molecule type" value="Transcribed_RNA"/>
</dbReference>
<sequence length="89" mass="10385">MDNKSLHQSPKRGNQQSEPEATLTLASLKCYFFFEALYCLAYHCLTEFTCPFRSSSAKKNILFWLHEYDHHFILQITPTELISLVLIQS</sequence>
<name>A0A0V0H885_SOLCH</name>